<gene>
    <name evidence="1" type="ORF">B1A_08277</name>
</gene>
<dbReference type="AlphaFoldDB" id="T1AZP5"/>
<reference evidence="1" key="2">
    <citation type="journal article" date="2014" name="ISME J.">
        <title>Microbial stratification in low pH oxic and suboxic macroscopic growths along an acid mine drainage.</title>
        <authorList>
            <person name="Mendez-Garcia C."/>
            <person name="Mesa V."/>
            <person name="Sprenger R.R."/>
            <person name="Richter M."/>
            <person name="Diez M.S."/>
            <person name="Solano J."/>
            <person name="Bargiela R."/>
            <person name="Golyshina O.V."/>
            <person name="Manteca A."/>
            <person name="Ramos J.L."/>
            <person name="Gallego J.R."/>
            <person name="Llorente I."/>
            <person name="Martins Dos Santos V.A."/>
            <person name="Jensen O.N."/>
            <person name="Pelaez A.I."/>
            <person name="Sanchez J."/>
            <person name="Ferrer M."/>
        </authorList>
    </citation>
    <scope>NUCLEOTIDE SEQUENCE</scope>
</reference>
<dbReference type="EMBL" id="AUZX01005924">
    <property type="protein sequence ID" value="EQD66051.1"/>
    <property type="molecule type" value="Genomic_DNA"/>
</dbReference>
<name>T1AZP5_9ZZZZ</name>
<sequence length="186" mass="19187">ADLRVGLQVLDCFAGPLGDGGQGTAKAHGEVRVSVLAAMYRKIKLLTHETVGAGPIRVPERDLQTTAYWCSFDSRLTAGLVGGEVGLEAVGHVLGQVACLMAMCDRRDLGVVTQVRASLSAIPARAELVPVAEEFVPGARPLGVGPAGRFMEDPPASSSMTCTPGALASALASSTCTGSCCWRPPP</sequence>
<proteinExistence type="predicted"/>
<feature type="non-terminal residue" evidence="1">
    <location>
        <position position="1"/>
    </location>
</feature>
<reference evidence="1" key="1">
    <citation type="submission" date="2013-08" db="EMBL/GenBank/DDBJ databases">
        <authorList>
            <person name="Mendez C."/>
            <person name="Richter M."/>
            <person name="Ferrer M."/>
            <person name="Sanchez J."/>
        </authorList>
    </citation>
    <scope>NUCLEOTIDE SEQUENCE</scope>
</reference>
<evidence type="ECO:0000313" key="1">
    <source>
        <dbReference type="EMBL" id="EQD66051.1"/>
    </source>
</evidence>
<organism evidence="1">
    <name type="scientific">mine drainage metagenome</name>
    <dbReference type="NCBI Taxonomy" id="410659"/>
    <lineage>
        <taxon>unclassified sequences</taxon>
        <taxon>metagenomes</taxon>
        <taxon>ecological metagenomes</taxon>
    </lineage>
</organism>
<accession>T1AZP5</accession>
<comment type="caution">
    <text evidence="1">The sequence shown here is derived from an EMBL/GenBank/DDBJ whole genome shotgun (WGS) entry which is preliminary data.</text>
</comment>
<protein>
    <submittedName>
        <fullName evidence="1">YprA</fullName>
    </submittedName>
</protein>